<evidence type="ECO:0000313" key="3">
    <source>
        <dbReference type="Proteomes" id="UP000006062"/>
    </source>
</evidence>
<sequence>MSEVQETAAEPAIVQALLRLPPAEQQRLLEWSRGLGAIRDGTLRGGKKAVAMLALTRDRKAAWPLVKLLSLALKHGVWDARSWALRLGIGSIVATFLVVGNAGAGLVAVGGGVRLPLWLLVGAGGVLIGLLADTLKAQRKRHRQS</sequence>
<dbReference type="OrthoDB" id="5769431at2"/>
<evidence type="ECO:0000256" key="1">
    <source>
        <dbReference type="SAM" id="Phobius"/>
    </source>
</evidence>
<keyword evidence="1" id="KW-1133">Transmembrane helix</keyword>
<proteinExistence type="predicted"/>
<keyword evidence="3" id="KW-1185">Reference proteome</keyword>
<gene>
    <name evidence="2" type="ordered locus">Thivi_1621</name>
</gene>
<dbReference type="KEGG" id="tvi:Thivi_1621"/>
<accession>I3Y9D7</accession>
<feature type="transmembrane region" description="Helical" evidence="1">
    <location>
        <begin position="115"/>
        <end position="135"/>
    </location>
</feature>
<organism evidence="2 3">
    <name type="scientific">Thiocystis violascens (strain ATCC 17096 / DSM 198 / 6111)</name>
    <name type="common">Chromatium violascens</name>
    <dbReference type="NCBI Taxonomy" id="765911"/>
    <lineage>
        <taxon>Bacteria</taxon>
        <taxon>Pseudomonadati</taxon>
        <taxon>Pseudomonadota</taxon>
        <taxon>Gammaproteobacteria</taxon>
        <taxon>Chromatiales</taxon>
        <taxon>Chromatiaceae</taxon>
        <taxon>Thiocystis</taxon>
    </lineage>
</organism>
<evidence type="ECO:0000313" key="2">
    <source>
        <dbReference type="EMBL" id="AFL73605.1"/>
    </source>
</evidence>
<dbReference type="EMBL" id="CP003154">
    <property type="protein sequence ID" value="AFL73605.1"/>
    <property type="molecule type" value="Genomic_DNA"/>
</dbReference>
<name>I3Y9D7_THIV6</name>
<dbReference type="HOGENOM" id="CLU_1786025_0_0_6"/>
<feature type="transmembrane region" description="Helical" evidence="1">
    <location>
        <begin position="83"/>
        <end position="109"/>
    </location>
</feature>
<protein>
    <submittedName>
        <fullName evidence="2">Uncharacterized protein</fullName>
    </submittedName>
</protein>
<dbReference type="Proteomes" id="UP000006062">
    <property type="component" value="Chromosome"/>
</dbReference>
<dbReference type="RefSeq" id="WP_014778069.1">
    <property type="nucleotide sequence ID" value="NC_018012.1"/>
</dbReference>
<dbReference type="AlphaFoldDB" id="I3Y9D7"/>
<dbReference type="eggNOG" id="ENOG5032EKM">
    <property type="taxonomic scope" value="Bacteria"/>
</dbReference>
<keyword evidence="1" id="KW-0812">Transmembrane</keyword>
<keyword evidence="1" id="KW-0472">Membrane</keyword>
<reference evidence="2 3" key="1">
    <citation type="submission" date="2012-06" db="EMBL/GenBank/DDBJ databases">
        <title>Complete sequence of Thiocystis violascens DSM 198.</title>
        <authorList>
            <consortium name="US DOE Joint Genome Institute"/>
            <person name="Lucas S."/>
            <person name="Han J."/>
            <person name="Lapidus A."/>
            <person name="Cheng J.-F."/>
            <person name="Goodwin L."/>
            <person name="Pitluck S."/>
            <person name="Peters L."/>
            <person name="Ovchinnikova G."/>
            <person name="Teshima H."/>
            <person name="Detter J.C."/>
            <person name="Han C."/>
            <person name="Tapia R."/>
            <person name="Land M."/>
            <person name="Hauser L."/>
            <person name="Kyrpides N."/>
            <person name="Ivanova N."/>
            <person name="Pagani I."/>
            <person name="Vogl K."/>
            <person name="Liu Z."/>
            <person name="Frigaard N.-U."/>
            <person name="Bryant D."/>
            <person name="Woyke T."/>
        </authorList>
    </citation>
    <scope>NUCLEOTIDE SEQUENCE [LARGE SCALE GENOMIC DNA]</scope>
    <source>
        <strain evidence="3">ATCC 17096 / DSM 198 / 6111</strain>
    </source>
</reference>